<dbReference type="RefSeq" id="WP_080891957.1">
    <property type="nucleotide sequence ID" value="NZ_JYHK01000045.1"/>
</dbReference>
<comment type="caution">
    <text evidence="3">The sequence shown here is derived from an EMBL/GenBank/DDBJ whole genome shotgun (WGS) entry which is preliminary data.</text>
</comment>
<name>A0A0N8TCQ0_9PSED</name>
<dbReference type="Gene3D" id="3.40.1350.10">
    <property type="match status" value="1"/>
</dbReference>
<dbReference type="AlphaFoldDB" id="A0A0N8TCQ0"/>
<proteinExistence type="predicted"/>
<dbReference type="PANTHER" id="PTHR38814:SF1">
    <property type="entry name" value="ENDONUCLEASE NUCS"/>
    <property type="match status" value="1"/>
</dbReference>
<dbReference type="GO" id="GO:0003677">
    <property type="term" value="F:DNA binding"/>
    <property type="evidence" value="ECO:0007669"/>
    <property type="project" value="UniProtKB-KW"/>
</dbReference>
<evidence type="ECO:0000313" key="3">
    <source>
        <dbReference type="EMBL" id="KPZ11409.1"/>
    </source>
</evidence>
<dbReference type="CDD" id="cd22341">
    <property type="entry name" value="NucS-like"/>
    <property type="match status" value="1"/>
</dbReference>
<dbReference type="Pfam" id="PF01939">
    <property type="entry name" value="NucS_C"/>
    <property type="match status" value="1"/>
</dbReference>
<dbReference type="InterPro" id="IPR002793">
    <property type="entry name" value="Endonuclease_NucS"/>
</dbReference>
<sequence>MQPPKKYSVVMVGLDGEHTLYPMKEWCRQNPSEAPPLNPNETNSQALRRGFIRLGWLTEETDTQVLILRPGTPQKTVEVIENEDLPLDEQDTPDSDRETVFELEWQLRDFIAHNIETLRVDGKALRLYVDDIGRDGVEYPTGVGPIDILALDSDDSFVVFELKRGRVADKAIGQISRYMGWIKKNLAKGKMVKGVIVAKSISSNLRHAIVAVPNVSLFEYEVAFSLNQIQEADESL</sequence>
<evidence type="ECO:0000259" key="2">
    <source>
        <dbReference type="Pfam" id="PF01939"/>
    </source>
</evidence>
<reference evidence="3 4" key="1">
    <citation type="submission" date="2015-09" db="EMBL/GenBank/DDBJ databases">
        <title>Genome announcement of multiple Pseudomonas syringae strains.</title>
        <authorList>
            <person name="Thakur S."/>
            <person name="Wang P.W."/>
            <person name="Gong Y."/>
            <person name="Weir B.S."/>
            <person name="Guttman D.S."/>
        </authorList>
    </citation>
    <scope>NUCLEOTIDE SEQUENCE [LARGE SCALE GENOMIC DNA]</scope>
    <source>
        <strain evidence="3 4">ICMP3963</strain>
    </source>
</reference>
<dbReference type="PATRIC" id="fig|251703.9.peg.5103"/>
<evidence type="ECO:0000313" key="4">
    <source>
        <dbReference type="Proteomes" id="UP000050317"/>
    </source>
</evidence>
<dbReference type="InterPro" id="IPR048301">
    <property type="entry name" value="NucS_C"/>
</dbReference>
<keyword evidence="1" id="KW-0238">DNA-binding</keyword>
<feature type="domain" description="Endonuclease NucS C-terminal" evidence="2">
    <location>
        <begin position="138"/>
        <end position="205"/>
    </location>
</feature>
<dbReference type="InterPro" id="IPR011856">
    <property type="entry name" value="tRNA_endonuc-like_dom_sf"/>
</dbReference>
<gene>
    <name evidence="3" type="ORF">ALO40_03659</name>
</gene>
<dbReference type="Proteomes" id="UP000050317">
    <property type="component" value="Unassembled WGS sequence"/>
</dbReference>
<dbReference type="PANTHER" id="PTHR38814">
    <property type="entry name" value="ENDONUCLEASE NUCS"/>
    <property type="match status" value="1"/>
</dbReference>
<dbReference type="GO" id="GO:0004519">
    <property type="term" value="F:endonuclease activity"/>
    <property type="evidence" value="ECO:0007669"/>
    <property type="project" value="InterPro"/>
</dbReference>
<accession>A0A0N8TCQ0</accession>
<dbReference type="EMBL" id="LJRR01000359">
    <property type="protein sequence ID" value="KPZ11409.1"/>
    <property type="molecule type" value="Genomic_DNA"/>
</dbReference>
<organism evidence="3 4">
    <name type="scientific">Pseudomonas syringae pv. viburni</name>
    <dbReference type="NCBI Taxonomy" id="251703"/>
    <lineage>
        <taxon>Bacteria</taxon>
        <taxon>Pseudomonadati</taxon>
        <taxon>Pseudomonadota</taxon>
        <taxon>Gammaproteobacteria</taxon>
        <taxon>Pseudomonadales</taxon>
        <taxon>Pseudomonadaceae</taxon>
        <taxon>Pseudomonas</taxon>
    </lineage>
</organism>
<evidence type="ECO:0000256" key="1">
    <source>
        <dbReference type="ARBA" id="ARBA00023125"/>
    </source>
</evidence>
<protein>
    <submittedName>
        <fullName evidence="3">Putative nuclease of the RecB family</fullName>
    </submittedName>
</protein>